<dbReference type="PROSITE" id="PS01161">
    <property type="entry name" value="GLC_GALNAC_ISOMERASE"/>
    <property type="match status" value="1"/>
</dbReference>
<dbReference type="PANTHER" id="PTHR42892:SF1">
    <property type="entry name" value="GLUCOSAMINE-6-PHOSPHATE ISOMERASE"/>
    <property type="match status" value="1"/>
</dbReference>
<comment type="caution">
    <text evidence="1">The sequence shown here is derived from an EMBL/GenBank/DDBJ whole genome shotgun (WGS) entry which is preliminary data.</text>
</comment>
<sequence length="775" mass="88592">MEKRFESRVEQAFYELSGMQEMTAQIPYVTVDNFPKLGLMTSLRFLEWAEQNPNGVISLPTGKTPEYFIKYTQFLLENWDNEKGIEIRSQYGLGEMAKPDLSGLQFVQIDEFYPIDPRQHNSFYNYVMKYYIEGFGLKKENALLINSEEIPLVDNKSFLEVFPDYNIDLSLRYREATSEVEKMQQDSIFMIDNWCTQYEQKIREKGGIGFFLGGIGPDGHIAFNTRGSDHYSTTRLTKTNFETQAVAAGDLGGIEVSRNRLVITIGLDTITHDKDAVSIIFAAGEAKADIVKGSLESKPDAVYPASVLQRQKNGRFYLTTGAACKLTDSVNQYYKEGEWTQTKTEKAVIDLCQKLNKYGHHLTLEDLKADPYTSQIPNLSEDTVQLVIDAIQNKLEKGMKADNDEVVYHTGPHHDDIALGIMPYINRQVRSASNEIHFSVLTSGFTAVTNGFIIGVLKECQNFISNDEVQMLEYPDFFEVGYDKKWDKDVSHFLNSVAERNENGKRRGLCHRVIRSIVGIWKVQDKFHLNKVIASVIGELESAYDGGKNSPEVQKMKGMVREFEEELVWGHFGVPVNNVHHLRLGFYKGDIFTELPEKNRDMLPVLEEFRKYKPTTISLAMDPEGSGPDTHYKVLQAIAGAVKEWGEEEDLSKLRIIGYRNVWFKYHPADADYIVPVSLNSLDVLENSFTECYMSQVNASFPSYEYDGKFNELTQKVWVQQLKQIQLLLGKNFFYENDHPLVRATHGLVYMKEMTAEEFVTMAKDLEKAVEENPF</sequence>
<dbReference type="SUPFAM" id="SSF100950">
    <property type="entry name" value="NagB/RpiA/CoA transferase-like"/>
    <property type="match status" value="1"/>
</dbReference>
<organism evidence="1 2">
    <name type="scientific">Marinifilum flexuosum</name>
    <dbReference type="NCBI Taxonomy" id="1117708"/>
    <lineage>
        <taxon>Bacteria</taxon>
        <taxon>Pseudomonadati</taxon>
        <taxon>Bacteroidota</taxon>
        <taxon>Bacteroidia</taxon>
        <taxon>Marinilabiliales</taxon>
        <taxon>Marinifilaceae</taxon>
    </lineage>
</organism>
<name>A0A419WWM5_9BACT</name>
<proteinExistence type="predicted"/>
<dbReference type="RefSeq" id="WP_120240602.1">
    <property type="nucleotide sequence ID" value="NZ_RAPQ01000010.1"/>
</dbReference>
<dbReference type="Proteomes" id="UP000284531">
    <property type="component" value="Unassembled WGS sequence"/>
</dbReference>
<protein>
    <submittedName>
        <fullName evidence="1">Glucosamine-6-phosphate deaminase</fullName>
    </submittedName>
</protein>
<evidence type="ECO:0000313" key="1">
    <source>
        <dbReference type="EMBL" id="RKD99835.1"/>
    </source>
</evidence>
<dbReference type="InterPro" id="IPR024078">
    <property type="entry name" value="LmbE-like_dom_sf"/>
</dbReference>
<dbReference type="InterPro" id="IPR052960">
    <property type="entry name" value="GlcN6P_deaminase-like"/>
</dbReference>
<reference evidence="1 2" key="1">
    <citation type="submission" date="2018-09" db="EMBL/GenBank/DDBJ databases">
        <title>Genomic Encyclopedia of Archaeal and Bacterial Type Strains, Phase II (KMG-II): from individual species to whole genera.</title>
        <authorList>
            <person name="Goeker M."/>
        </authorList>
    </citation>
    <scope>NUCLEOTIDE SEQUENCE [LARGE SCALE GENOMIC DNA]</scope>
    <source>
        <strain evidence="1 2">DSM 21950</strain>
    </source>
</reference>
<dbReference type="OrthoDB" id="9791139at2"/>
<gene>
    <name evidence="1" type="ORF">BXY64_2816</name>
</gene>
<dbReference type="PANTHER" id="PTHR42892">
    <property type="entry name" value="GLUCOSAMINE-6-PHOSPHATE DEAMINASE-LIKE PROTEIN BT_0258-RELATED"/>
    <property type="match status" value="1"/>
</dbReference>
<dbReference type="Gene3D" id="3.40.50.10320">
    <property type="entry name" value="LmbE-like"/>
    <property type="match status" value="1"/>
</dbReference>
<keyword evidence="2" id="KW-1185">Reference proteome</keyword>
<dbReference type="SUPFAM" id="SSF102588">
    <property type="entry name" value="LmbE-like"/>
    <property type="match status" value="1"/>
</dbReference>
<dbReference type="EMBL" id="RAPQ01000010">
    <property type="protein sequence ID" value="RKD99835.1"/>
    <property type="molecule type" value="Genomic_DNA"/>
</dbReference>
<dbReference type="GO" id="GO:0006044">
    <property type="term" value="P:N-acetylglucosamine metabolic process"/>
    <property type="evidence" value="ECO:0007669"/>
    <property type="project" value="InterPro"/>
</dbReference>
<evidence type="ECO:0000313" key="2">
    <source>
        <dbReference type="Proteomes" id="UP000284531"/>
    </source>
</evidence>
<dbReference type="InterPro" id="IPR018321">
    <property type="entry name" value="Glucosamine6P_isomerase_CS"/>
</dbReference>
<accession>A0A419WWM5</accession>
<dbReference type="GO" id="GO:0004342">
    <property type="term" value="F:glucosamine-6-phosphate deaminase activity"/>
    <property type="evidence" value="ECO:0007669"/>
    <property type="project" value="InterPro"/>
</dbReference>
<dbReference type="Gene3D" id="3.40.50.1360">
    <property type="match status" value="1"/>
</dbReference>
<dbReference type="InterPro" id="IPR037171">
    <property type="entry name" value="NagB/RpiA_transferase-like"/>
</dbReference>
<dbReference type="AlphaFoldDB" id="A0A419WWM5"/>